<dbReference type="Proteomes" id="UP001597492">
    <property type="component" value="Unassembled WGS sequence"/>
</dbReference>
<dbReference type="RefSeq" id="WP_019618572.1">
    <property type="nucleotide sequence ID" value="NZ_JBHUNE010000006.1"/>
</dbReference>
<proteinExistence type="predicted"/>
<keyword evidence="2" id="KW-1185">Reference proteome</keyword>
<evidence type="ECO:0000313" key="1">
    <source>
        <dbReference type="EMBL" id="MFD2758120.1"/>
    </source>
</evidence>
<gene>
    <name evidence="1" type="ORF">ACFSW7_06990</name>
</gene>
<evidence type="ECO:0000313" key="2">
    <source>
        <dbReference type="Proteomes" id="UP001597492"/>
    </source>
</evidence>
<dbReference type="EMBL" id="JBHUNE010000006">
    <property type="protein sequence ID" value="MFD2758120.1"/>
    <property type="molecule type" value="Genomic_DNA"/>
</dbReference>
<reference evidence="2" key="1">
    <citation type="journal article" date="2019" name="Int. J. Syst. Evol. Microbiol.">
        <title>The Global Catalogue of Microorganisms (GCM) 10K type strain sequencing project: providing services to taxonomists for standard genome sequencing and annotation.</title>
        <authorList>
            <consortium name="The Broad Institute Genomics Platform"/>
            <consortium name="The Broad Institute Genome Sequencing Center for Infectious Disease"/>
            <person name="Wu L."/>
            <person name="Ma J."/>
        </authorList>
    </citation>
    <scope>NUCLEOTIDE SEQUENCE [LARGE SCALE GENOMIC DNA]</scope>
    <source>
        <strain evidence="2">TISTR 1514</strain>
    </source>
</reference>
<name>A0ABW5UY01_9MICO</name>
<accession>A0ABW5UY01</accession>
<sequence length="121" mass="13450">MGTPITRLRALAKIERESAIERRVRAGEDPAHVVAEEPDIDELTVLMLRDEALEDEDLHAEYQLARLASRSRQSGAADLRATADEIDARLFRQIAQRHPSLSRAVWTMLGDVDHRGAPAGS</sequence>
<comment type="caution">
    <text evidence="1">The sequence shown here is derived from an EMBL/GenBank/DDBJ whole genome shotgun (WGS) entry which is preliminary data.</text>
</comment>
<protein>
    <submittedName>
        <fullName evidence="1">Uncharacterized protein</fullName>
    </submittedName>
</protein>
<organism evidence="1 2">
    <name type="scientific">Gulosibacter faecalis</name>
    <dbReference type="NCBI Taxonomy" id="272240"/>
    <lineage>
        <taxon>Bacteria</taxon>
        <taxon>Bacillati</taxon>
        <taxon>Actinomycetota</taxon>
        <taxon>Actinomycetes</taxon>
        <taxon>Micrococcales</taxon>
        <taxon>Microbacteriaceae</taxon>
        <taxon>Gulosibacter</taxon>
    </lineage>
</organism>